<dbReference type="Proteomes" id="UP001301769">
    <property type="component" value="Unassembled WGS sequence"/>
</dbReference>
<feature type="compositionally biased region" description="Basic and acidic residues" evidence="1">
    <location>
        <begin position="121"/>
        <end position="135"/>
    </location>
</feature>
<dbReference type="EMBL" id="MU858069">
    <property type="protein sequence ID" value="KAK4216332.1"/>
    <property type="molecule type" value="Genomic_DNA"/>
</dbReference>
<accession>A0AAN6YGQ6</accession>
<feature type="compositionally biased region" description="Basic and acidic residues" evidence="1">
    <location>
        <begin position="31"/>
        <end position="47"/>
    </location>
</feature>
<evidence type="ECO:0000313" key="3">
    <source>
        <dbReference type="Proteomes" id="UP001301769"/>
    </source>
</evidence>
<gene>
    <name evidence="2" type="ORF">QBC37DRAFT_416957</name>
</gene>
<sequence length="398" mass="43992">MDQSSSQRWGPQVYVHLEFGLSWNSSKPAKKHEVSYKSRGMRDRTPEFPRQVPAPNTNYLEAIHDFEQRQTRHATRASVPTRAHHHVSPENQIQEYYQAGYYLPIRPSHQAGQASNQEQGRMSRAESSSSHERGHSAPPPIGDNPWDVSVEHNAAGEPSTAAVPRQAPDQWKALPHPPSQYRLGEDGMPWSSWSWPLGYDPAATPRDDDMSNTLPSAQSGPADHVSPYEASPLSVSVYSPSPTGRDGVETGRARELGALSAAMMTVDNGFENQWWNQGNRESVHLTATADDLGGFTHSHSGNMAATTDDLGGFTHSHSGSMLSRNRWSARSLGWAVAETPAAMTSATIRSVNPSDMVSPMTSAADFSPPQTYQSRYPQMQRSMSTRSEELWFTERNPL</sequence>
<comment type="caution">
    <text evidence="2">The sequence shown here is derived from an EMBL/GenBank/DDBJ whole genome shotgun (WGS) entry which is preliminary data.</text>
</comment>
<reference evidence="2" key="2">
    <citation type="submission" date="2023-05" db="EMBL/GenBank/DDBJ databases">
        <authorList>
            <consortium name="Lawrence Berkeley National Laboratory"/>
            <person name="Steindorff A."/>
            <person name="Hensen N."/>
            <person name="Bonometti L."/>
            <person name="Westerberg I."/>
            <person name="Brannstrom I.O."/>
            <person name="Guillou S."/>
            <person name="Cros-Aarteil S."/>
            <person name="Calhoun S."/>
            <person name="Haridas S."/>
            <person name="Kuo A."/>
            <person name="Mondo S."/>
            <person name="Pangilinan J."/>
            <person name="Riley R."/>
            <person name="Labutti K."/>
            <person name="Andreopoulos B."/>
            <person name="Lipzen A."/>
            <person name="Chen C."/>
            <person name="Yanf M."/>
            <person name="Daum C."/>
            <person name="Ng V."/>
            <person name="Clum A."/>
            <person name="Ohm R."/>
            <person name="Martin F."/>
            <person name="Silar P."/>
            <person name="Natvig D."/>
            <person name="Lalanne C."/>
            <person name="Gautier V."/>
            <person name="Ament-Velasquez S.L."/>
            <person name="Kruys A."/>
            <person name="Hutchinson M.I."/>
            <person name="Powell A.J."/>
            <person name="Barry K."/>
            <person name="Miller A.N."/>
            <person name="Grigoriev I.V."/>
            <person name="Debuchy R."/>
            <person name="Gladieux P."/>
            <person name="Thoren M.H."/>
            <person name="Johannesson H."/>
        </authorList>
    </citation>
    <scope>NUCLEOTIDE SEQUENCE</scope>
    <source>
        <strain evidence="2">PSN293</strain>
    </source>
</reference>
<feature type="region of interest" description="Disordered" evidence="1">
    <location>
        <begin position="70"/>
        <end position="90"/>
    </location>
</feature>
<feature type="region of interest" description="Disordered" evidence="1">
    <location>
        <begin position="201"/>
        <end position="226"/>
    </location>
</feature>
<protein>
    <submittedName>
        <fullName evidence="2">Uncharacterized protein</fullName>
    </submittedName>
</protein>
<organism evidence="2 3">
    <name type="scientific">Rhypophila decipiens</name>
    <dbReference type="NCBI Taxonomy" id="261697"/>
    <lineage>
        <taxon>Eukaryota</taxon>
        <taxon>Fungi</taxon>
        <taxon>Dikarya</taxon>
        <taxon>Ascomycota</taxon>
        <taxon>Pezizomycotina</taxon>
        <taxon>Sordariomycetes</taxon>
        <taxon>Sordariomycetidae</taxon>
        <taxon>Sordariales</taxon>
        <taxon>Naviculisporaceae</taxon>
        <taxon>Rhypophila</taxon>
    </lineage>
</organism>
<evidence type="ECO:0000256" key="1">
    <source>
        <dbReference type="SAM" id="MobiDB-lite"/>
    </source>
</evidence>
<dbReference type="AlphaFoldDB" id="A0AAN6YGQ6"/>
<feature type="region of interest" description="Disordered" evidence="1">
    <location>
        <begin position="27"/>
        <end position="54"/>
    </location>
</feature>
<keyword evidence="3" id="KW-1185">Reference proteome</keyword>
<evidence type="ECO:0000313" key="2">
    <source>
        <dbReference type="EMBL" id="KAK4216332.1"/>
    </source>
</evidence>
<feature type="region of interest" description="Disordered" evidence="1">
    <location>
        <begin position="110"/>
        <end position="185"/>
    </location>
</feature>
<reference evidence="2" key="1">
    <citation type="journal article" date="2023" name="Mol. Phylogenet. Evol.">
        <title>Genome-scale phylogeny and comparative genomics of the fungal order Sordariales.</title>
        <authorList>
            <person name="Hensen N."/>
            <person name="Bonometti L."/>
            <person name="Westerberg I."/>
            <person name="Brannstrom I.O."/>
            <person name="Guillou S."/>
            <person name="Cros-Aarteil S."/>
            <person name="Calhoun S."/>
            <person name="Haridas S."/>
            <person name="Kuo A."/>
            <person name="Mondo S."/>
            <person name="Pangilinan J."/>
            <person name="Riley R."/>
            <person name="LaButti K."/>
            <person name="Andreopoulos B."/>
            <person name="Lipzen A."/>
            <person name="Chen C."/>
            <person name="Yan M."/>
            <person name="Daum C."/>
            <person name="Ng V."/>
            <person name="Clum A."/>
            <person name="Steindorff A."/>
            <person name="Ohm R.A."/>
            <person name="Martin F."/>
            <person name="Silar P."/>
            <person name="Natvig D.O."/>
            <person name="Lalanne C."/>
            <person name="Gautier V."/>
            <person name="Ament-Velasquez S.L."/>
            <person name="Kruys A."/>
            <person name="Hutchinson M.I."/>
            <person name="Powell A.J."/>
            <person name="Barry K."/>
            <person name="Miller A.N."/>
            <person name="Grigoriev I.V."/>
            <person name="Debuchy R."/>
            <person name="Gladieux P."/>
            <person name="Hiltunen Thoren M."/>
            <person name="Johannesson H."/>
        </authorList>
    </citation>
    <scope>NUCLEOTIDE SEQUENCE</scope>
    <source>
        <strain evidence="2">PSN293</strain>
    </source>
</reference>
<name>A0AAN6YGQ6_9PEZI</name>
<feature type="compositionally biased region" description="Polar residues" evidence="1">
    <location>
        <begin position="110"/>
        <end position="120"/>
    </location>
</feature>
<proteinExistence type="predicted"/>